<name>A0AAD0QYP3_PSEDL</name>
<evidence type="ECO:0000256" key="1">
    <source>
        <dbReference type="ARBA" id="ARBA00009075"/>
    </source>
</evidence>
<dbReference type="Proteomes" id="UP000256503">
    <property type="component" value="Chromosome"/>
</dbReference>
<dbReference type="EMBL" id="CP031146">
    <property type="protein sequence ID" value="AXM94816.1"/>
    <property type="molecule type" value="Genomic_DNA"/>
</dbReference>
<dbReference type="GeneID" id="49612330"/>
<evidence type="ECO:0000313" key="5">
    <source>
        <dbReference type="EMBL" id="AXM94816.1"/>
    </source>
</evidence>
<dbReference type="PANTHER" id="PTHR34596:SF2">
    <property type="entry name" value="CHITOPORIN"/>
    <property type="match status" value="1"/>
</dbReference>
<dbReference type="AlphaFoldDB" id="A0AAD0QYP3"/>
<dbReference type="RefSeq" id="WP_016391706.1">
    <property type="nucleotide sequence ID" value="NZ_CP031146.1"/>
</dbReference>
<dbReference type="InterPro" id="IPR023614">
    <property type="entry name" value="Porin_dom_sf"/>
</dbReference>
<evidence type="ECO:0000256" key="4">
    <source>
        <dbReference type="SAM" id="SignalP"/>
    </source>
</evidence>
<dbReference type="Pfam" id="PF03573">
    <property type="entry name" value="OprD"/>
    <property type="match status" value="1"/>
</dbReference>
<dbReference type="GO" id="GO:0015288">
    <property type="term" value="F:porin activity"/>
    <property type="evidence" value="ECO:0007669"/>
    <property type="project" value="TreeGrafter"/>
</dbReference>
<protein>
    <submittedName>
        <fullName evidence="5">Outer membrane porin, OprD family</fullName>
    </submittedName>
</protein>
<evidence type="ECO:0000256" key="2">
    <source>
        <dbReference type="ARBA" id="ARBA00022448"/>
    </source>
</evidence>
<evidence type="ECO:0000256" key="3">
    <source>
        <dbReference type="ARBA" id="ARBA00022729"/>
    </source>
</evidence>
<evidence type="ECO:0000313" key="6">
    <source>
        <dbReference type="Proteomes" id="UP000256503"/>
    </source>
</evidence>
<reference evidence="5 6" key="1">
    <citation type="submission" date="2018-07" db="EMBL/GenBank/DDBJ databases">
        <title>Complete genome sequence of a Pseudomonas plecoglossicida strain pathogenic to the marine fish, Larimichthys crocea.</title>
        <authorList>
            <person name="Tao Z."/>
        </authorList>
    </citation>
    <scope>NUCLEOTIDE SEQUENCE [LARGE SCALE GENOMIC DNA]</scope>
    <source>
        <strain evidence="5 6">XSDHY-P</strain>
    </source>
</reference>
<dbReference type="InterPro" id="IPR005318">
    <property type="entry name" value="OM_porin_bac"/>
</dbReference>
<feature type="chain" id="PRO_5042004384" evidence="4">
    <location>
        <begin position="24"/>
        <end position="410"/>
    </location>
</feature>
<gene>
    <name evidence="5" type="ORF">DVB73_02755</name>
</gene>
<sequence>MNRMHLQSAACLATLALPLPALADFIGDSHARLDLRNHYINRDFRQHNAPQAKAEEWGQGFTARVESGFTDGPVGVGLDAMGQLGIKLDSSPDRRNTGLLPFGPNSHEPVDDYSELGLTGKLRVSKSTLRMGTLQPMLPVVMYNDTRLLSSTFQGGQLTSQDIGNLTLNAGRLDKVNLRDSSGRDDMGLGAATSDHLDFAGGSYAITPQTSVSYYYGKLEDIYRQQFVGLVDTRPLGEGLSLRSDLRYFDSRNDGAERAGNIDNRNFNAMFTLGVKAHKFTATWQQMSGDSAFPFVNGGDPFTVNLVTFNTFTRAGLDSWQVRYDYDFVGLGIPGLSFMTRYTDGRHAETATVSNGRERERDSDLTYVIQSGPFKDVSLRWRNVTFRSGNGLTNAVDENRLIIGYTLALW</sequence>
<keyword evidence="2" id="KW-0813">Transport</keyword>
<feature type="signal peptide" evidence="4">
    <location>
        <begin position="1"/>
        <end position="23"/>
    </location>
</feature>
<dbReference type="Gene3D" id="2.40.160.10">
    <property type="entry name" value="Porin"/>
    <property type="match status" value="1"/>
</dbReference>
<keyword evidence="3 4" id="KW-0732">Signal</keyword>
<accession>A0AAD0QYP3</accession>
<organism evidence="5 6">
    <name type="scientific">Pseudomonas plecoglossicida</name>
    <dbReference type="NCBI Taxonomy" id="70775"/>
    <lineage>
        <taxon>Bacteria</taxon>
        <taxon>Pseudomonadati</taxon>
        <taxon>Pseudomonadota</taxon>
        <taxon>Gammaproteobacteria</taxon>
        <taxon>Pseudomonadales</taxon>
        <taxon>Pseudomonadaceae</taxon>
        <taxon>Pseudomonas</taxon>
    </lineage>
</organism>
<dbReference type="GO" id="GO:0016020">
    <property type="term" value="C:membrane"/>
    <property type="evidence" value="ECO:0007669"/>
    <property type="project" value="InterPro"/>
</dbReference>
<dbReference type="PANTHER" id="PTHR34596">
    <property type="entry name" value="CHITOPORIN"/>
    <property type="match status" value="1"/>
</dbReference>
<comment type="similarity">
    <text evidence="1">Belongs to the outer membrane porin (Opr) (TC 1.B.25) family.</text>
</comment>
<proteinExistence type="inferred from homology"/>